<keyword evidence="2" id="KW-1185">Reference proteome</keyword>
<evidence type="ECO:0000313" key="1">
    <source>
        <dbReference type="EMBL" id="KAJ1164101.1"/>
    </source>
</evidence>
<sequence>MERLRVAASLRHAVSFPRHQYGVLKLPGVTLRYVHMCAGHKHADTGVYGLWGLGCSGMFAHCRPEAYLTMPGGSGQFIT</sequence>
<dbReference type="Proteomes" id="UP001066276">
    <property type="component" value="Chromosome 4_2"/>
</dbReference>
<reference evidence="1" key="1">
    <citation type="journal article" date="2022" name="bioRxiv">
        <title>Sequencing and chromosome-scale assembly of the giantPleurodeles waltlgenome.</title>
        <authorList>
            <person name="Brown T."/>
            <person name="Elewa A."/>
            <person name="Iarovenko S."/>
            <person name="Subramanian E."/>
            <person name="Araus A.J."/>
            <person name="Petzold A."/>
            <person name="Susuki M."/>
            <person name="Suzuki K.-i.T."/>
            <person name="Hayashi T."/>
            <person name="Toyoda A."/>
            <person name="Oliveira C."/>
            <person name="Osipova E."/>
            <person name="Leigh N.D."/>
            <person name="Simon A."/>
            <person name="Yun M.H."/>
        </authorList>
    </citation>
    <scope>NUCLEOTIDE SEQUENCE</scope>
    <source>
        <strain evidence="1">20211129_DDA</strain>
        <tissue evidence="1">Liver</tissue>
    </source>
</reference>
<protein>
    <submittedName>
        <fullName evidence="1">Uncharacterized protein</fullName>
    </submittedName>
</protein>
<dbReference type="AlphaFoldDB" id="A0AAV7SJ42"/>
<name>A0AAV7SJ42_PLEWA</name>
<dbReference type="EMBL" id="JANPWB010000008">
    <property type="protein sequence ID" value="KAJ1164101.1"/>
    <property type="molecule type" value="Genomic_DNA"/>
</dbReference>
<gene>
    <name evidence="1" type="ORF">NDU88_004547</name>
</gene>
<accession>A0AAV7SJ42</accession>
<organism evidence="1 2">
    <name type="scientific">Pleurodeles waltl</name>
    <name type="common">Iberian ribbed newt</name>
    <dbReference type="NCBI Taxonomy" id="8319"/>
    <lineage>
        <taxon>Eukaryota</taxon>
        <taxon>Metazoa</taxon>
        <taxon>Chordata</taxon>
        <taxon>Craniata</taxon>
        <taxon>Vertebrata</taxon>
        <taxon>Euteleostomi</taxon>
        <taxon>Amphibia</taxon>
        <taxon>Batrachia</taxon>
        <taxon>Caudata</taxon>
        <taxon>Salamandroidea</taxon>
        <taxon>Salamandridae</taxon>
        <taxon>Pleurodelinae</taxon>
        <taxon>Pleurodeles</taxon>
    </lineage>
</organism>
<evidence type="ECO:0000313" key="2">
    <source>
        <dbReference type="Proteomes" id="UP001066276"/>
    </source>
</evidence>
<proteinExistence type="predicted"/>
<comment type="caution">
    <text evidence="1">The sequence shown here is derived from an EMBL/GenBank/DDBJ whole genome shotgun (WGS) entry which is preliminary data.</text>
</comment>